<dbReference type="VEuPathDB" id="TriTrypDB:ADEAN_001051700"/>
<dbReference type="InterPro" id="IPR000791">
    <property type="entry name" value="Gpr1/Fun34/SatP-like"/>
</dbReference>
<protein>
    <submittedName>
        <fullName evidence="7">GPR1/FUN34/yaaH family, putative</fullName>
    </submittedName>
</protein>
<gene>
    <name evidence="7" type="ORF">ADEAN_001051700</name>
</gene>
<dbReference type="EMBL" id="LR877173">
    <property type="protein sequence ID" value="CAD2222958.1"/>
    <property type="molecule type" value="Genomic_DNA"/>
</dbReference>
<organism evidence="7 8">
    <name type="scientific">Angomonas deanei</name>
    <dbReference type="NCBI Taxonomy" id="59799"/>
    <lineage>
        <taxon>Eukaryota</taxon>
        <taxon>Discoba</taxon>
        <taxon>Euglenozoa</taxon>
        <taxon>Kinetoplastea</taxon>
        <taxon>Metakinetoplastina</taxon>
        <taxon>Trypanosomatida</taxon>
        <taxon>Trypanosomatidae</taxon>
        <taxon>Strigomonadinae</taxon>
        <taxon>Angomonas</taxon>
    </lineage>
</organism>
<accession>A0A7G2CT93</accession>
<comment type="similarity">
    <text evidence="2">Belongs to the acetate uptake transporter (AceTr) (TC 2.A.96) family.</text>
</comment>
<evidence type="ECO:0000256" key="1">
    <source>
        <dbReference type="ARBA" id="ARBA00004141"/>
    </source>
</evidence>
<evidence type="ECO:0000256" key="2">
    <source>
        <dbReference type="ARBA" id="ARBA00005587"/>
    </source>
</evidence>
<keyword evidence="3 6" id="KW-0812">Transmembrane</keyword>
<dbReference type="PANTHER" id="PTHR30178:SF3">
    <property type="entry name" value="SUCCINATE-ACETATE_PROTON SYMPORTER SATP"/>
    <property type="match status" value="1"/>
</dbReference>
<evidence type="ECO:0000313" key="7">
    <source>
        <dbReference type="EMBL" id="CAD2222958.1"/>
    </source>
</evidence>
<sequence>MTTMGMVVWYGGLTQFIAGFFELINKNTHGCTISTTYGAFWLATAVLFLEPTNESVTTLGDSFFSGGYFLMWFLFALTLFFCSFRGPLVVILLMFLVPLNFLLQSIGYFTGNYTLTVFAGYEGIVVGCVASYIGLAMSFEVVYGRRYLPLFAHQKFKNIKW</sequence>
<keyword evidence="4 6" id="KW-1133">Transmembrane helix</keyword>
<evidence type="ECO:0000256" key="5">
    <source>
        <dbReference type="ARBA" id="ARBA00023136"/>
    </source>
</evidence>
<feature type="transmembrane region" description="Helical" evidence="6">
    <location>
        <begin position="6"/>
        <end position="24"/>
    </location>
</feature>
<comment type="subcellular location">
    <subcellularLocation>
        <location evidence="1">Membrane</location>
        <topology evidence="1">Multi-pass membrane protein</topology>
    </subcellularLocation>
</comment>
<dbReference type="GO" id="GO:0015360">
    <property type="term" value="F:acetate:proton symporter activity"/>
    <property type="evidence" value="ECO:0007669"/>
    <property type="project" value="TreeGrafter"/>
</dbReference>
<feature type="transmembrane region" description="Helical" evidence="6">
    <location>
        <begin position="62"/>
        <end position="81"/>
    </location>
</feature>
<evidence type="ECO:0000256" key="4">
    <source>
        <dbReference type="ARBA" id="ARBA00022989"/>
    </source>
</evidence>
<dbReference type="GO" id="GO:0005886">
    <property type="term" value="C:plasma membrane"/>
    <property type="evidence" value="ECO:0007669"/>
    <property type="project" value="TreeGrafter"/>
</dbReference>
<evidence type="ECO:0000256" key="3">
    <source>
        <dbReference type="ARBA" id="ARBA00022692"/>
    </source>
</evidence>
<evidence type="ECO:0000256" key="6">
    <source>
        <dbReference type="SAM" id="Phobius"/>
    </source>
</evidence>
<dbReference type="Pfam" id="PF01184">
    <property type="entry name" value="Gpr1_Fun34_YaaH"/>
    <property type="match status" value="1"/>
</dbReference>
<reference evidence="7 8" key="1">
    <citation type="submission" date="2020-08" db="EMBL/GenBank/DDBJ databases">
        <authorList>
            <person name="Newling K."/>
            <person name="Davey J."/>
            <person name="Forrester S."/>
        </authorList>
    </citation>
    <scope>NUCLEOTIDE SEQUENCE [LARGE SCALE GENOMIC DNA]</scope>
    <source>
        <strain evidence="8">Crithidia deanei Carvalho (ATCC PRA-265)</strain>
    </source>
</reference>
<dbReference type="GO" id="GO:0071422">
    <property type="term" value="P:succinate transmembrane transport"/>
    <property type="evidence" value="ECO:0007669"/>
    <property type="project" value="TreeGrafter"/>
</dbReference>
<dbReference type="AlphaFoldDB" id="A0A7G2CT93"/>
<feature type="transmembrane region" description="Helical" evidence="6">
    <location>
        <begin position="31"/>
        <end position="50"/>
    </location>
</feature>
<dbReference type="NCBIfam" id="NF038013">
    <property type="entry name" value="AceTr_1"/>
    <property type="match status" value="1"/>
</dbReference>
<feature type="transmembrane region" description="Helical" evidence="6">
    <location>
        <begin position="123"/>
        <end position="143"/>
    </location>
</feature>
<name>A0A7G2CT93_9TRYP</name>
<dbReference type="InterPro" id="IPR047623">
    <property type="entry name" value="SatP"/>
</dbReference>
<proteinExistence type="inferred from homology"/>
<feature type="transmembrane region" description="Helical" evidence="6">
    <location>
        <begin position="88"/>
        <end position="111"/>
    </location>
</feature>
<evidence type="ECO:0000313" key="8">
    <source>
        <dbReference type="Proteomes" id="UP000515908"/>
    </source>
</evidence>
<dbReference type="Proteomes" id="UP000515908">
    <property type="component" value="Chromosome 29"/>
</dbReference>
<dbReference type="PANTHER" id="PTHR30178">
    <property type="entry name" value="INNER MEMBRANE PROTEIN YAAH"/>
    <property type="match status" value="1"/>
</dbReference>
<keyword evidence="5 6" id="KW-0472">Membrane</keyword>
<keyword evidence="8" id="KW-1185">Reference proteome</keyword>